<evidence type="ECO:0000313" key="3">
    <source>
        <dbReference type="Proteomes" id="UP000000695"/>
    </source>
</evidence>
<organism evidence="2 3">
    <name type="scientific">Mycobacterium phage Liefie</name>
    <dbReference type="NCBI Taxonomy" id="2922994"/>
    <lineage>
        <taxon>Viruses</taxon>
        <taxon>Duplodnaviria</taxon>
        <taxon>Heunggongvirae</taxon>
        <taxon>Uroviricota</taxon>
        <taxon>Caudoviricetes</taxon>
        <taxon>Gclasvirinae</taxon>
        <taxon>Liefievirus</taxon>
        <taxon>Liefievirus liefie</taxon>
        <taxon>Mycobacterium virus Liefie</taxon>
    </lineage>
</organism>
<feature type="compositionally biased region" description="Polar residues" evidence="1">
    <location>
        <begin position="124"/>
        <end position="134"/>
    </location>
</feature>
<accession>G1JY23</accession>
<proteinExistence type="predicted"/>
<protein>
    <submittedName>
        <fullName evidence="2">Uncharacterized protein</fullName>
    </submittedName>
</protein>
<reference evidence="2 3" key="1">
    <citation type="journal article" date="2012" name="J. Virol.">
        <title>Complete Genome Sequences of 138 Mycobacteriophages.</title>
        <authorList>
            <consortium name="the Science Education Alliance Phage Hunters Advancing Genomics and Evolutionary Science Program"/>
            <consortium name="the KwaZulu-Natal Research Institute for Tuberculosis and HIV Mycobacterial Genetics Course Students"/>
            <consortium name="the Phage Hunters Integrating Research and Education Program"/>
            <person name="Hatfull G.F."/>
        </authorList>
    </citation>
    <scope>NUCLEOTIDE SEQUENCE [LARGE SCALE GENOMIC DNA]</scope>
</reference>
<sequence length="212" mass="22807">MTARNENVAIFNPLVLPLPAWHPDGPDGTIDGFVIPFVFPETRASGRKPNREAKIAVAPTEHGWRASLRNCQDHAETAEQARAFAAAWIRAAELLENVGAGAKPKTLGDPTREPGALPADVEDQGTSNVPTPTSEARRDWCCGTPMTKPHTPGCSFEPREDNPIDYTGPVSTVVGKPPRLPGEPKSPLLSESDPPAALHPDDEHQDDKGHRA</sequence>
<dbReference type="GeneID" id="18561605"/>
<evidence type="ECO:0000313" key="2">
    <source>
        <dbReference type="EMBL" id="AEL98521.1"/>
    </source>
</evidence>
<evidence type="ECO:0000256" key="1">
    <source>
        <dbReference type="SAM" id="MobiDB-lite"/>
    </source>
</evidence>
<dbReference type="EMBL" id="JN412593">
    <property type="protein sequence ID" value="AEL98521.1"/>
    <property type="molecule type" value="Genomic_DNA"/>
</dbReference>
<feature type="compositionally biased region" description="Basic and acidic residues" evidence="1">
    <location>
        <begin position="199"/>
        <end position="212"/>
    </location>
</feature>
<dbReference type="RefSeq" id="YP_009013778.1">
    <property type="nucleotide sequence ID" value="NC_023705.1"/>
</dbReference>
<dbReference type="Proteomes" id="UP000000695">
    <property type="component" value="Segment"/>
</dbReference>
<feature type="region of interest" description="Disordered" evidence="1">
    <location>
        <begin position="101"/>
        <end position="212"/>
    </location>
</feature>
<name>G1JY23_9CAUD</name>
<dbReference type="KEGG" id="vg:18561605"/>
<keyword evidence="3" id="KW-1185">Reference proteome</keyword>
<gene>
    <name evidence="2" type="primary">49</name>
    <name evidence="2" type="ORF">LIEFIE_49</name>
</gene>